<comment type="caution">
    <text evidence="2">The sequence shown here is derived from an EMBL/GenBank/DDBJ whole genome shotgun (WGS) entry which is preliminary data.</text>
</comment>
<evidence type="ECO:0000313" key="2">
    <source>
        <dbReference type="EMBL" id="MEM5947292.1"/>
    </source>
</evidence>
<evidence type="ECO:0000256" key="1">
    <source>
        <dbReference type="SAM" id="Coils"/>
    </source>
</evidence>
<name>A0ABU9U9E8_9SPIR</name>
<accession>A0ABU9U9E8</accession>
<feature type="coiled-coil region" evidence="1">
    <location>
        <begin position="1"/>
        <end position="56"/>
    </location>
</feature>
<keyword evidence="3" id="KW-1185">Reference proteome</keyword>
<dbReference type="RefSeq" id="WP_420068741.1">
    <property type="nucleotide sequence ID" value="NZ_JBCHKQ010000001.1"/>
</dbReference>
<proteinExistence type="predicted"/>
<gene>
    <name evidence="2" type="ORF">WKV44_01920</name>
</gene>
<organism evidence="2 3">
    <name type="scientific">Rarispira pelagica</name>
    <dbReference type="NCBI Taxonomy" id="3141764"/>
    <lineage>
        <taxon>Bacteria</taxon>
        <taxon>Pseudomonadati</taxon>
        <taxon>Spirochaetota</taxon>
        <taxon>Spirochaetia</taxon>
        <taxon>Winmispirales</taxon>
        <taxon>Winmispiraceae</taxon>
        <taxon>Rarispira</taxon>
    </lineage>
</organism>
<dbReference type="EMBL" id="JBCHKQ010000001">
    <property type="protein sequence ID" value="MEM5947292.1"/>
    <property type="molecule type" value="Genomic_DNA"/>
</dbReference>
<dbReference type="Proteomes" id="UP001466331">
    <property type="component" value="Unassembled WGS sequence"/>
</dbReference>
<sequence>MTEQEKEIMELNKKIEKWKEQIQHDKKLIEKYEQYIANAEARISYLKRHLKEKEEK</sequence>
<protein>
    <submittedName>
        <fullName evidence="2">Uncharacterized protein</fullName>
    </submittedName>
</protein>
<evidence type="ECO:0000313" key="3">
    <source>
        <dbReference type="Proteomes" id="UP001466331"/>
    </source>
</evidence>
<reference evidence="2 3" key="1">
    <citation type="submission" date="2024-03" db="EMBL/GenBank/DDBJ databases">
        <title>Ignisphaera cupida sp. nov., a hyperthermophilic hydrolytic archaeon from a hot spring of Kamchatka, and proposal of Ignisphaeraceae fam. nov.</title>
        <authorList>
            <person name="Podosokorskaya O.A."/>
            <person name="Elcheninov A.G."/>
            <person name="Maltseva A.I."/>
            <person name="Zayulina K.S."/>
            <person name="Novikov A."/>
            <person name="Merkel A.Y."/>
        </authorList>
    </citation>
    <scope>NUCLEOTIDE SEQUENCE [LARGE SCALE GENOMIC DNA]</scope>
    <source>
        <strain evidence="2 3">38H-sp</strain>
    </source>
</reference>
<keyword evidence="1" id="KW-0175">Coiled coil</keyword>